<evidence type="ECO:0000259" key="1">
    <source>
        <dbReference type="Pfam" id="PF01476"/>
    </source>
</evidence>
<name>A0A226BX03_9FIRM</name>
<proteinExistence type="predicted"/>
<accession>A0A226BX03</accession>
<keyword evidence="3" id="KW-1185">Reference proteome</keyword>
<dbReference type="OrthoDB" id="1716479at2"/>
<dbReference type="Pfam" id="PF01476">
    <property type="entry name" value="LysM"/>
    <property type="match status" value="1"/>
</dbReference>
<dbReference type="EMBL" id="NIQC01000037">
    <property type="protein sequence ID" value="OWZ82854.1"/>
    <property type="molecule type" value="Genomic_DNA"/>
</dbReference>
<organism evidence="2 3">
    <name type="scientific">Natranaerobius trueperi</name>
    <dbReference type="NCBI Taxonomy" id="759412"/>
    <lineage>
        <taxon>Bacteria</taxon>
        <taxon>Bacillati</taxon>
        <taxon>Bacillota</taxon>
        <taxon>Clostridia</taxon>
        <taxon>Natranaerobiales</taxon>
        <taxon>Natranaerobiaceae</taxon>
        <taxon>Natranaerobius</taxon>
    </lineage>
</organism>
<reference evidence="2 3" key="1">
    <citation type="submission" date="2017-06" db="EMBL/GenBank/DDBJ databases">
        <title>Draft Genome Sequence of Natranaerobius trueperi halophilic, alkalithermophilic bacteria from soda lakes.</title>
        <authorList>
            <person name="Zhao B."/>
        </authorList>
    </citation>
    <scope>NUCLEOTIDE SEQUENCE [LARGE SCALE GENOMIC DNA]</scope>
    <source>
        <strain evidence="2 3">DSM 18760</strain>
    </source>
</reference>
<evidence type="ECO:0000313" key="3">
    <source>
        <dbReference type="Proteomes" id="UP000214588"/>
    </source>
</evidence>
<dbReference type="AlphaFoldDB" id="A0A226BX03"/>
<dbReference type="RefSeq" id="WP_089024449.1">
    <property type="nucleotide sequence ID" value="NZ_NIQC01000037.1"/>
</dbReference>
<sequence length="102" mass="11712">MSRSKKLQIKWNKLIIIALMITMSAFLVHTTLVSAKGSDNEHEKKQTEWNKQVVLEGQTLWDITIDKLPDNTDPRAYLEEIKEVNNIEASKLKPGQVIKIPK</sequence>
<dbReference type="Proteomes" id="UP000214588">
    <property type="component" value="Unassembled WGS sequence"/>
</dbReference>
<protein>
    <recommendedName>
        <fullName evidence="1">LysM domain-containing protein</fullName>
    </recommendedName>
</protein>
<dbReference type="Gene3D" id="3.10.350.10">
    <property type="entry name" value="LysM domain"/>
    <property type="match status" value="1"/>
</dbReference>
<gene>
    <name evidence="2" type="ORF">CDO51_11880</name>
</gene>
<dbReference type="InterPro" id="IPR018392">
    <property type="entry name" value="LysM"/>
</dbReference>
<evidence type="ECO:0000313" key="2">
    <source>
        <dbReference type="EMBL" id="OWZ82854.1"/>
    </source>
</evidence>
<dbReference type="InterPro" id="IPR036779">
    <property type="entry name" value="LysM_dom_sf"/>
</dbReference>
<comment type="caution">
    <text evidence="2">The sequence shown here is derived from an EMBL/GenBank/DDBJ whole genome shotgun (WGS) entry which is preliminary data.</text>
</comment>
<feature type="domain" description="LysM" evidence="1">
    <location>
        <begin position="78"/>
        <end position="101"/>
    </location>
</feature>